<sequence length="79" mass="8937">MSAFMTILLIIAAGILLTGLFYTMSIARNQRAVKGDMDSSISRQVQDHPYIRNPVILTYAICFILLVIFIAYYTTTVSW</sequence>
<protein>
    <submittedName>
        <fullName evidence="2">Uncharacterized protein</fullName>
    </submittedName>
</protein>
<keyword evidence="1" id="KW-0812">Transmembrane</keyword>
<evidence type="ECO:0000313" key="2">
    <source>
        <dbReference type="EMBL" id="TYS49903.1"/>
    </source>
</evidence>
<keyword evidence="1" id="KW-1133">Transmembrane helix</keyword>
<evidence type="ECO:0000313" key="3">
    <source>
        <dbReference type="Proteomes" id="UP000322139"/>
    </source>
</evidence>
<comment type="caution">
    <text evidence="2">The sequence shown here is derived from an EMBL/GenBank/DDBJ whole genome shotgun (WGS) entry which is preliminary data.</text>
</comment>
<evidence type="ECO:0000256" key="1">
    <source>
        <dbReference type="SAM" id="Phobius"/>
    </source>
</evidence>
<dbReference type="Proteomes" id="UP000322139">
    <property type="component" value="Unassembled WGS sequence"/>
</dbReference>
<feature type="transmembrane region" description="Helical" evidence="1">
    <location>
        <begin position="6"/>
        <end position="27"/>
    </location>
</feature>
<keyword evidence="1" id="KW-0472">Membrane</keyword>
<reference evidence="2 3" key="1">
    <citation type="submission" date="2019-08" db="EMBL/GenBank/DDBJ databases">
        <title>Bacillus genomes from the desert of Cuatro Cienegas, Coahuila.</title>
        <authorList>
            <person name="Olmedo-Alvarez G."/>
        </authorList>
    </citation>
    <scope>NUCLEOTIDE SEQUENCE [LARGE SCALE GENOMIC DNA]</scope>
    <source>
        <strain evidence="2 3">CH446_14T</strain>
    </source>
</reference>
<gene>
    <name evidence="2" type="ORF">FZD51_04890</name>
</gene>
<organism evidence="2 3">
    <name type="scientific">Bacillus infantis</name>
    <dbReference type="NCBI Taxonomy" id="324767"/>
    <lineage>
        <taxon>Bacteria</taxon>
        <taxon>Bacillati</taxon>
        <taxon>Bacillota</taxon>
        <taxon>Bacilli</taxon>
        <taxon>Bacillales</taxon>
        <taxon>Bacillaceae</taxon>
        <taxon>Bacillus</taxon>
    </lineage>
</organism>
<name>A0A5D4REL6_9BACI</name>
<dbReference type="AlphaFoldDB" id="A0A5D4REL6"/>
<dbReference type="EMBL" id="VTER01000003">
    <property type="protein sequence ID" value="TYS49903.1"/>
    <property type="molecule type" value="Genomic_DNA"/>
</dbReference>
<accession>A0A5D4REL6</accession>
<proteinExistence type="predicted"/>
<feature type="transmembrane region" description="Helical" evidence="1">
    <location>
        <begin position="56"/>
        <end position="74"/>
    </location>
</feature>
<dbReference type="RefSeq" id="WP_148973743.1">
    <property type="nucleotide sequence ID" value="NZ_JBNIKT010000002.1"/>
</dbReference>